<dbReference type="NCBIfam" id="TIGR00587">
    <property type="entry name" value="nfo"/>
    <property type="match status" value="1"/>
</dbReference>
<feature type="binding site" evidence="7">
    <location>
        <position position="147"/>
    </location>
    <ligand>
        <name>Zn(2+)</name>
        <dbReference type="ChEBI" id="CHEBI:29105"/>
        <label>1</label>
    </ligand>
</feature>
<dbReference type="SMART" id="SM00518">
    <property type="entry name" value="AP2Ec"/>
    <property type="match status" value="1"/>
</dbReference>
<sequence>MSKPFLGAHMPTAGGVHNALTSGRTIGCEVVQIFTASPRQWKANPISDETIAKFRVALDATGCRQTIAHDSYLINLAAPPDSEIIGKSRAAFRAELERAEALGLDFLVSHPGAHGGDGEETGIARLIESLDIIHAETEGFQVRTALETTAGQGTYLGGKFEHLAQIIHGVKNPERLCVCLDTCHIFAAGYDIRDTQAYEETMGLFDQIIGIDQLKVIHANDSLKKFGSHADRHAHIGDGEIGLTAFHLLVNDPRMHEKAIVVETPDAETMHEVNVKRLRDLIGADAPLPAAPVLAL</sequence>
<feature type="binding site" evidence="7">
    <location>
        <position position="69"/>
    </location>
    <ligand>
        <name>Zn(2+)</name>
        <dbReference type="ChEBI" id="CHEBI:29105"/>
        <label>1</label>
    </ligand>
</feature>
<feature type="binding site" evidence="7">
    <location>
        <position position="263"/>
    </location>
    <ligand>
        <name>Zn(2+)</name>
        <dbReference type="ChEBI" id="CHEBI:29105"/>
        <label>2</label>
    </ligand>
</feature>
<accession>A0A402CQD2</accession>
<dbReference type="InterPro" id="IPR013022">
    <property type="entry name" value="Xyl_isomerase-like_TIM-brl"/>
</dbReference>
<dbReference type="InterPro" id="IPR036237">
    <property type="entry name" value="Xyl_isomerase-like_sf"/>
</dbReference>
<evidence type="ECO:0000313" key="8">
    <source>
        <dbReference type="EMBL" id="BDI32738.1"/>
    </source>
</evidence>
<dbReference type="EMBL" id="AP025739">
    <property type="protein sequence ID" value="BDI32738.1"/>
    <property type="molecule type" value="Genomic_DNA"/>
</dbReference>
<keyword evidence="6 7" id="KW-0234">DNA repair</keyword>
<feature type="binding site" evidence="7">
    <location>
        <position position="110"/>
    </location>
    <ligand>
        <name>Zn(2+)</name>
        <dbReference type="ChEBI" id="CHEBI:29105"/>
        <label>1</label>
    </ligand>
</feature>
<comment type="similarity">
    <text evidence="1 7">Belongs to the AP endonuclease 2 family.</text>
</comment>
<evidence type="ECO:0000313" key="9">
    <source>
        <dbReference type="Proteomes" id="UP000287394"/>
    </source>
</evidence>
<evidence type="ECO:0000256" key="5">
    <source>
        <dbReference type="ARBA" id="ARBA00022833"/>
    </source>
</evidence>
<dbReference type="PANTHER" id="PTHR21445:SF0">
    <property type="entry name" value="APURINIC-APYRIMIDINIC ENDONUCLEASE"/>
    <property type="match status" value="1"/>
</dbReference>
<dbReference type="Gene3D" id="3.20.20.150">
    <property type="entry name" value="Divalent-metal-dependent TIM barrel enzymes"/>
    <property type="match status" value="1"/>
</dbReference>
<dbReference type="GO" id="GO:0008270">
    <property type="term" value="F:zinc ion binding"/>
    <property type="evidence" value="ECO:0007669"/>
    <property type="project" value="UniProtKB-UniRule"/>
</dbReference>
<dbReference type="PROSITE" id="PS51432">
    <property type="entry name" value="AP_NUCLEASE_F2_4"/>
    <property type="match status" value="1"/>
</dbReference>
<dbReference type="EC" id="3.1.21.2" evidence="7"/>
<evidence type="ECO:0000256" key="2">
    <source>
        <dbReference type="ARBA" id="ARBA00022723"/>
    </source>
</evidence>
<dbReference type="GO" id="GO:0008081">
    <property type="term" value="F:phosphoric diester hydrolase activity"/>
    <property type="evidence" value="ECO:0007669"/>
    <property type="project" value="TreeGrafter"/>
</dbReference>
<keyword evidence="2 7" id="KW-0479">Metal-binding</keyword>
<evidence type="ECO:0000256" key="7">
    <source>
        <dbReference type="HAMAP-Rule" id="MF_00152"/>
    </source>
</evidence>
<dbReference type="Pfam" id="PF01261">
    <property type="entry name" value="AP_endonuc_2"/>
    <property type="match status" value="1"/>
</dbReference>
<dbReference type="InterPro" id="IPR018246">
    <property type="entry name" value="AP_endonuc_F2_Zn_BS"/>
</dbReference>
<keyword evidence="4 7" id="KW-0378">Hydrolase</keyword>
<comment type="cofactor">
    <cofactor evidence="7">
        <name>Zn(2+)</name>
        <dbReference type="ChEBI" id="CHEBI:29105"/>
    </cofactor>
    <text evidence="7">Binds 3 Zn(2+) ions.</text>
</comment>
<dbReference type="KEGG" id="ccot:CCAX7_47890"/>
<feature type="binding site" evidence="7">
    <location>
        <position position="181"/>
    </location>
    <ligand>
        <name>Zn(2+)</name>
        <dbReference type="ChEBI" id="CHEBI:29105"/>
        <label>2</label>
    </ligand>
</feature>
<gene>
    <name evidence="7 8" type="primary">nfo</name>
    <name evidence="8" type="ORF">CCAX7_47890</name>
</gene>
<feature type="binding site" evidence="7">
    <location>
        <position position="231"/>
    </location>
    <ligand>
        <name>Zn(2+)</name>
        <dbReference type="ChEBI" id="CHEBI:29105"/>
        <label>3</label>
    </ligand>
</feature>
<keyword evidence="9" id="KW-1185">Reference proteome</keyword>
<dbReference type="GO" id="GO:0008833">
    <property type="term" value="F:deoxyribonuclease IV (phage-T4-induced) activity"/>
    <property type="evidence" value="ECO:0007669"/>
    <property type="project" value="UniProtKB-UniRule"/>
</dbReference>
<dbReference type="FunCoup" id="A0A402CQD2">
    <property type="interactions" value="139"/>
</dbReference>
<keyword evidence="7" id="KW-0540">Nuclease</keyword>
<feature type="binding site" evidence="7">
    <location>
        <position position="184"/>
    </location>
    <ligand>
        <name>Zn(2+)</name>
        <dbReference type="ChEBI" id="CHEBI:29105"/>
        <label>3</label>
    </ligand>
</feature>
<comment type="catalytic activity">
    <reaction evidence="7">
        <text>Endonucleolytic cleavage to 5'-phosphooligonucleotide end-products.</text>
        <dbReference type="EC" id="3.1.21.2"/>
    </reaction>
</comment>
<name>A0A402CQD2_9BACT</name>
<dbReference type="InterPro" id="IPR001719">
    <property type="entry name" value="AP_endonuc_2"/>
</dbReference>
<keyword evidence="7 8" id="KW-0255">Endonuclease</keyword>
<dbReference type="PROSITE" id="PS00731">
    <property type="entry name" value="AP_NUCLEASE_F2_3"/>
    <property type="match status" value="1"/>
</dbReference>
<organism evidence="8 9">
    <name type="scientific">Capsulimonas corticalis</name>
    <dbReference type="NCBI Taxonomy" id="2219043"/>
    <lineage>
        <taxon>Bacteria</taxon>
        <taxon>Bacillati</taxon>
        <taxon>Armatimonadota</taxon>
        <taxon>Armatimonadia</taxon>
        <taxon>Capsulimonadales</taxon>
        <taxon>Capsulimonadaceae</taxon>
        <taxon>Capsulimonas</taxon>
    </lineage>
</organism>
<dbReference type="PANTHER" id="PTHR21445">
    <property type="entry name" value="ENDONUCLEASE IV ENDODEOXYRIBONUCLEASE IV"/>
    <property type="match status" value="1"/>
</dbReference>
<protein>
    <recommendedName>
        <fullName evidence="7">Probable endonuclease 4</fullName>
        <ecNumber evidence="7">3.1.21.2</ecNumber>
    </recommendedName>
    <alternativeName>
        <fullName evidence="7">Endodeoxyribonuclease IV</fullName>
    </alternativeName>
    <alternativeName>
        <fullName evidence="7">Endonuclease IV</fullName>
    </alternativeName>
</protein>
<dbReference type="AlphaFoldDB" id="A0A402CQD2"/>
<feature type="binding site" evidence="7">
    <location>
        <position position="147"/>
    </location>
    <ligand>
        <name>Zn(2+)</name>
        <dbReference type="ChEBI" id="CHEBI:29105"/>
        <label>2</label>
    </ligand>
</feature>
<dbReference type="PROSITE" id="PS00729">
    <property type="entry name" value="AP_NUCLEASE_F2_1"/>
    <property type="match status" value="1"/>
</dbReference>
<dbReference type="GO" id="GO:0006284">
    <property type="term" value="P:base-excision repair"/>
    <property type="evidence" value="ECO:0007669"/>
    <property type="project" value="TreeGrafter"/>
</dbReference>
<keyword evidence="5 7" id="KW-0862">Zinc</keyword>
<reference evidence="8 9" key="1">
    <citation type="journal article" date="2019" name="Int. J. Syst. Evol. Microbiol.">
        <title>Capsulimonas corticalis gen. nov., sp. nov., an aerobic capsulated bacterium, of a novel bacterial order, Capsulimonadales ord. nov., of the class Armatimonadia of the phylum Armatimonadetes.</title>
        <authorList>
            <person name="Li J."/>
            <person name="Kudo C."/>
            <person name="Tonouchi A."/>
        </authorList>
    </citation>
    <scope>NUCLEOTIDE SEQUENCE [LARGE SCALE GENOMIC DNA]</scope>
    <source>
        <strain evidence="8 9">AX-7</strain>
    </source>
</reference>
<dbReference type="GO" id="GO:0003677">
    <property type="term" value="F:DNA binding"/>
    <property type="evidence" value="ECO:0007669"/>
    <property type="project" value="InterPro"/>
</dbReference>
<evidence type="ECO:0000256" key="4">
    <source>
        <dbReference type="ARBA" id="ARBA00022801"/>
    </source>
</evidence>
<dbReference type="HAMAP" id="MF_00152">
    <property type="entry name" value="Nfo"/>
    <property type="match status" value="1"/>
</dbReference>
<comment type="function">
    <text evidence="7">Endonuclease IV plays a role in DNA repair. It cleaves phosphodiester bonds at apurinic or apyrimidinic (AP) sites, generating a 3'-hydroxyl group and a 5'-terminal sugar phosphate.</text>
</comment>
<evidence type="ECO:0000256" key="3">
    <source>
        <dbReference type="ARBA" id="ARBA00022763"/>
    </source>
</evidence>
<feature type="binding site" evidence="7">
    <location>
        <position position="233"/>
    </location>
    <ligand>
        <name>Zn(2+)</name>
        <dbReference type="ChEBI" id="CHEBI:29105"/>
        <label>3</label>
    </ligand>
</feature>
<evidence type="ECO:0000256" key="6">
    <source>
        <dbReference type="ARBA" id="ARBA00023204"/>
    </source>
</evidence>
<dbReference type="FunFam" id="3.20.20.150:FF:000001">
    <property type="entry name" value="Probable endonuclease 4"/>
    <property type="match status" value="1"/>
</dbReference>
<dbReference type="SUPFAM" id="SSF51658">
    <property type="entry name" value="Xylose isomerase-like"/>
    <property type="match status" value="1"/>
</dbReference>
<feature type="binding site" evidence="7">
    <location>
        <position position="218"/>
    </location>
    <ligand>
        <name>Zn(2+)</name>
        <dbReference type="ChEBI" id="CHEBI:29105"/>
        <label>2</label>
    </ligand>
</feature>
<dbReference type="CDD" id="cd00019">
    <property type="entry name" value="AP2Ec"/>
    <property type="match status" value="1"/>
</dbReference>
<evidence type="ECO:0000256" key="1">
    <source>
        <dbReference type="ARBA" id="ARBA00005340"/>
    </source>
</evidence>
<keyword evidence="3 7" id="KW-0227">DNA damage</keyword>
<dbReference type="Proteomes" id="UP000287394">
    <property type="component" value="Chromosome"/>
</dbReference>
<dbReference type="GO" id="GO:0003906">
    <property type="term" value="F:DNA-(apurinic or apyrimidinic site) endonuclease activity"/>
    <property type="evidence" value="ECO:0007669"/>
    <property type="project" value="TreeGrafter"/>
</dbReference>
<proteinExistence type="inferred from homology"/>